<accession>A1RVL3</accession>
<protein>
    <submittedName>
        <fullName evidence="2">Uncharacterized protein</fullName>
    </submittedName>
</protein>
<feature type="transmembrane region" description="Helical" evidence="1">
    <location>
        <begin position="6"/>
        <end position="29"/>
    </location>
</feature>
<dbReference type="HOGENOM" id="CLU_1782551_0_0_2"/>
<reference evidence="2" key="1">
    <citation type="submission" date="2006-12" db="EMBL/GenBank/DDBJ databases">
        <title>Complete sequence of Pyrobaculum islandicum DSM 4184.</title>
        <authorList>
            <person name="Copeland A."/>
            <person name="Lucas S."/>
            <person name="Lapidus A."/>
            <person name="Barry K."/>
            <person name="Detter J.C."/>
            <person name="Glavina del Rio T."/>
            <person name="Dalin E."/>
            <person name="Tice H."/>
            <person name="Pitluck S."/>
            <person name="Meincke L."/>
            <person name="Brettin T."/>
            <person name="Bruce D."/>
            <person name="Han C."/>
            <person name="Tapia R."/>
            <person name="Gilna P."/>
            <person name="Schmutz J."/>
            <person name="Larimer F."/>
            <person name="Land M."/>
            <person name="Hauser L."/>
            <person name="Kyrpides N."/>
            <person name="Mikhailova N."/>
            <person name="Cozen A.E."/>
            <person name="Fitz-Gibbon S.T."/>
            <person name="House C.H."/>
            <person name="Saltikov C."/>
            <person name="Lowe T."/>
            <person name="Richardson P."/>
        </authorList>
    </citation>
    <scope>NUCLEOTIDE SEQUENCE [LARGE SCALE GENOMIC DNA]</scope>
    <source>
        <strain evidence="2">DSM 4184</strain>
    </source>
</reference>
<dbReference type="eggNOG" id="arCOG07042">
    <property type="taxonomic scope" value="Archaea"/>
</dbReference>
<proteinExistence type="predicted"/>
<evidence type="ECO:0000313" key="3">
    <source>
        <dbReference type="Proteomes" id="UP000002595"/>
    </source>
</evidence>
<organism evidence="2 3">
    <name type="scientific">Pyrobaculum islandicum (strain DSM 4184 / JCM 9189 / GEO3)</name>
    <dbReference type="NCBI Taxonomy" id="384616"/>
    <lineage>
        <taxon>Archaea</taxon>
        <taxon>Thermoproteota</taxon>
        <taxon>Thermoprotei</taxon>
        <taxon>Thermoproteales</taxon>
        <taxon>Thermoproteaceae</taxon>
        <taxon>Pyrobaculum</taxon>
    </lineage>
</organism>
<feature type="transmembrane region" description="Helical" evidence="1">
    <location>
        <begin position="125"/>
        <end position="143"/>
    </location>
</feature>
<dbReference type="KEGG" id="pis:Pisl_1847"/>
<dbReference type="EMBL" id="CP000504">
    <property type="protein sequence ID" value="ABL88995.1"/>
    <property type="molecule type" value="Genomic_DNA"/>
</dbReference>
<evidence type="ECO:0000313" key="2">
    <source>
        <dbReference type="EMBL" id="ABL88995.1"/>
    </source>
</evidence>
<gene>
    <name evidence="2" type="ordered locus">Pisl_1847</name>
</gene>
<sequence length="144" mass="15915">MKWLYLTYIIYWSSVAITAALAALGYPLVDPQAVARAFNETASLPYEQRFLQSAVDVAFVSLFSYPALFYAATVYGIATATLAGAFGAGHAFLYAAVVQIVLLFLTEVAKWHPLVQRLSRGRVEWRRYLLWVAAAFSLVGVLSL</sequence>
<evidence type="ECO:0000256" key="1">
    <source>
        <dbReference type="SAM" id="Phobius"/>
    </source>
</evidence>
<keyword evidence="1" id="KW-0472">Membrane</keyword>
<dbReference type="Proteomes" id="UP000002595">
    <property type="component" value="Chromosome"/>
</dbReference>
<dbReference type="OrthoDB" id="29152at2157"/>
<dbReference type="AlphaFoldDB" id="A1RVL3"/>
<name>A1RVL3_PYRIL</name>
<keyword evidence="1" id="KW-0812">Transmembrane</keyword>
<keyword evidence="1" id="KW-1133">Transmembrane helix</keyword>
<dbReference type="GeneID" id="4617960"/>
<feature type="transmembrane region" description="Helical" evidence="1">
    <location>
        <begin position="77"/>
        <end position="105"/>
    </location>
</feature>
<feature type="transmembrane region" description="Helical" evidence="1">
    <location>
        <begin position="50"/>
        <end position="71"/>
    </location>
</feature>
<keyword evidence="3" id="KW-1185">Reference proteome</keyword>
<dbReference type="RefSeq" id="WP_011763570.1">
    <property type="nucleotide sequence ID" value="NC_008701.1"/>
</dbReference>